<evidence type="ECO:0000256" key="1">
    <source>
        <dbReference type="SAM" id="Phobius"/>
    </source>
</evidence>
<accession>A0A2P2JT29</accession>
<proteinExistence type="predicted"/>
<dbReference type="AlphaFoldDB" id="A0A2P2JT29"/>
<keyword evidence="1" id="KW-0812">Transmembrane</keyword>
<keyword evidence="1" id="KW-1133">Transmembrane helix</keyword>
<keyword evidence="1" id="KW-0472">Membrane</keyword>
<name>A0A2P2JT29_RHIMU</name>
<reference evidence="2" key="1">
    <citation type="submission" date="2018-02" db="EMBL/GenBank/DDBJ databases">
        <title>Rhizophora mucronata_Transcriptome.</title>
        <authorList>
            <person name="Meera S.P."/>
            <person name="Sreeshan A."/>
            <person name="Augustine A."/>
        </authorList>
    </citation>
    <scope>NUCLEOTIDE SEQUENCE</scope>
    <source>
        <tissue evidence="2">Leaf</tissue>
    </source>
</reference>
<organism evidence="2">
    <name type="scientific">Rhizophora mucronata</name>
    <name type="common">Asiatic mangrove</name>
    <dbReference type="NCBI Taxonomy" id="61149"/>
    <lineage>
        <taxon>Eukaryota</taxon>
        <taxon>Viridiplantae</taxon>
        <taxon>Streptophyta</taxon>
        <taxon>Embryophyta</taxon>
        <taxon>Tracheophyta</taxon>
        <taxon>Spermatophyta</taxon>
        <taxon>Magnoliopsida</taxon>
        <taxon>eudicotyledons</taxon>
        <taxon>Gunneridae</taxon>
        <taxon>Pentapetalae</taxon>
        <taxon>rosids</taxon>
        <taxon>fabids</taxon>
        <taxon>Malpighiales</taxon>
        <taxon>Rhizophoraceae</taxon>
        <taxon>Rhizophora</taxon>
    </lineage>
</organism>
<evidence type="ECO:0000313" key="2">
    <source>
        <dbReference type="EMBL" id="MBW96626.1"/>
    </source>
</evidence>
<protein>
    <submittedName>
        <fullName evidence="2">Uncharacterized protein</fullName>
    </submittedName>
</protein>
<feature type="transmembrane region" description="Helical" evidence="1">
    <location>
        <begin position="6"/>
        <end position="27"/>
    </location>
</feature>
<dbReference type="EMBL" id="GGEC01016143">
    <property type="protein sequence ID" value="MBW96626.1"/>
    <property type="molecule type" value="Transcribed_RNA"/>
</dbReference>
<sequence length="31" mass="3329">MQTWASTVFGLWAVFAGSAGLMIYTAFSWGA</sequence>